<keyword evidence="11" id="KW-1185">Reference proteome</keyword>
<organism evidence="10 11">
    <name type="scientific">Thanatephorus cucumeris (strain AG1-IB / isolate 7/3/14)</name>
    <name type="common">Lettuce bottom rot fungus</name>
    <name type="synonym">Rhizoctonia solani</name>
    <dbReference type="NCBI Taxonomy" id="1108050"/>
    <lineage>
        <taxon>Eukaryota</taxon>
        <taxon>Fungi</taxon>
        <taxon>Dikarya</taxon>
        <taxon>Basidiomycota</taxon>
        <taxon>Agaricomycotina</taxon>
        <taxon>Agaricomycetes</taxon>
        <taxon>Cantharellales</taxon>
        <taxon>Ceratobasidiaceae</taxon>
        <taxon>Rhizoctonia</taxon>
        <taxon>Rhizoctonia solani AG-1</taxon>
    </lineage>
</organism>
<dbReference type="PANTHER" id="PTHR24287">
    <property type="entry name" value="P450, PUTATIVE (EUROFUNG)-RELATED"/>
    <property type="match status" value="1"/>
</dbReference>
<dbReference type="EMBL" id="LN679139">
    <property type="protein sequence ID" value="CEL59935.1"/>
    <property type="molecule type" value="Genomic_DNA"/>
</dbReference>
<evidence type="ECO:0000256" key="5">
    <source>
        <dbReference type="ARBA" id="ARBA00023002"/>
    </source>
</evidence>
<dbReference type="InterPro" id="IPR017972">
    <property type="entry name" value="Cyt_P450_CS"/>
</dbReference>
<dbReference type="OrthoDB" id="1470350at2759"/>
<dbReference type="STRING" id="1108050.A0A0B7FQI0"/>
<keyword evidence="6 8" id="KW-0408">Iron</keyword>
<name>A0A0B7FQI0_THACB</name>
<dbReference type="GO" id="GO:0020037">
    <property type="term" value="F:heme binding"/>
    <property type="evidence" value="ECO:0007669"/>
    <property type="project" value="InterPro"/>
</dbReference>
<evidence type="ECO:0000256" key="2">
    <source>
        <dbReference type="ARBA" id="ARBA00010617"/>
    </source>
</evidence>
<proteinExistence type="inferred from homology"/>
<evidence type="ECO:0000256" key="9">
    <source>
        <dbReference type="RuleBase" id="RU000461"/>
    </source>
</evidence>
<reference evidence="10 11" key="1">
    <citation type="submission" date="2014-11" db="EMBL/GenBank/DDBJ databases">
        <authorList>
            <person name="Wibberg Daniel"/>
        </authorList>
    </citation>
    <scope>NUCLEOTIDE SEQUENCE [LARGE SCALE GENOMIC DNA]</scope>
    <source>
        <strain evidence="10">Rhizoctonia solani AG1-IB 7/3/14</strain>
    </source>
</reference>
<evidence type="ECO:0000256" key="6">
    <source>
        <dbReference type="ARBA" id="ARBA00023004"/>
    </source>
</evidence>
<keyword evidence="7 9" id="KW-0503">Monooxygenase</keyword>
<dbReference type="AlphaFoldDB" id="A0A0B7FQI0"/>
<feature type="binding site" description="axial binding residue" evidence="8">
    <location>
        <position position="573"/>
    </location>
    <ligand>
        <name>heme</name>
        <dbReference type="ChEBI" id="CHEBI:30413"/>
    </ligand>
    <ligandPart>
        <name>Fe</name>
        <dbReference type="ChEBI" id="CHEBI:18248"/>
    </ligandPart>
</feature>
<dbReference type="Pfam" id="PF00067">
    <property type="entry name" value="p450"/>
    <property type="match status" value="1"/>
</dbReference>
<dbReference type="PANTHER" id="PTHR24287:SF1">
    <property type="entry name" value="P450, PUTATIVE (EUROFUNG)-RELATED"/>
    <property type="match status" value="1"/>
</dbReference>
<evidence type="ECO:0000256" key="4">
    <source>
        <dbReference type="ARBA" id="ARBA00022723"/>
    </source>
</evidence>
<evidence type="ECO:0000313" key="11">
    <source>
        <dbReference type="Proteomes" id="UP000059188"/>
    </source>
</evidence>
<dbReference type="InterPro" id="IPR002401">
    <property type="entry name" value="Cyt_P450_E_grp-I"/>
</dbReference>
<gene>
    <name evidence="10" type="ORF">RSOLAG1IB_09219</name>
</gene>
<evidence type="ECO:0000256" key="1">
    <source>
        <dbReference type="ARBA" id="ARBA00001971"/>
    </source>
</evidence>
<dbReference type="GO" id="GO:0016705">
    <property type="term" value="F:oxidoreductase activity, acting on paired donors, with incorporation or reduction of molecular oxygen"/>
    <property type="evidence" value="ECO:0007669"/>
    <property type="project" value="InterPro"/>
</dbReference>
<dbReference type="SUPFAM" id="SSF48264">
    <property type="entry name" value="Cytochrome P450"/>
    <property type="match status" value="1"/>
</dbReference>
<evidence type="ECO:0000256" key="3">
    <source>
        <dbReference type="ARBA" id="ARBA00022617"/>
    </source>
</evidence>
<dbReference type="InterPro" id="IPR047146">
    <property type="entry name" value="Cyt_P450_E_CYP52_fungi"/>
</dbReference>
<evidence type="ECO:0000256" key="7">
    <source>
        <dbReference type="ARBA" id="ARBA00023033"/>
    </source>
</evidence>
<dbReference type="CDD" id="cd11063">
    <property type="entry name" value="CYP52"/>
    <property type="match status" value="1"/>
</dbReference>
<keyword evidence="4 8" id="KW-0479">Metal-binding</keyword>
<dbReference type="PRINTS" id="PR00463">
    <property type="entry name" value="EP450I"/>
</dbReference>
<sequence>MIYLSGNRQARSHLVSVVALFAASLNPLATELPPSWVAIHSELEIAHVNCQFGVMSPSPITWGAGLSIVLSSLPSLALPPATAISLPWALEKALPLHLTPEWLSIFLDLPTAVRSIVALGLLAVVRSFIGGYRRRLDRKRLGPDVIELPKIKLKWPLNLDFIPFDSNIMQNEYCGTTWEIMIPQHGNTFNLGLFGQDQILTVEPEVVKAILSTDFSSYEKGSDIHGIMFSLLGNGIFNSDGETWKFHRSMSRPYFTRDRISHFDNFARHADIAISKLFLRLAEPNSPAVDFQDLAARFTLDSGTEFLFGRDARSLDASLPYPHREPADNSASFAAAFSRAQGQVMNRFGLAMFWPWVELFWDRTAEDMKVINAYVTPILRKKLEKGPDIESKPTNEGDRDGDTLLDHLVKFTQDESVIKDEIINILVAARDTTATTLTFAVYILAEHPAIMKRLRDEIIGRLGTSNHPTSDDLKEMKYLRAVINETLRLFPAVPVNVRAAAKSTVLQTNGNRYYVPAGTRMTWSTLMMHRRKDLWGPDADDFDPNRWLDDRLKKYVTPNPFIFLPFNAGPRICLGQQFAYNEASFFLCRLLQRVESIELAPEAHPVGTLPRPEWKNGTGRRVYEKVWPKNHLTLHCNGGLWVRMKEAKLS</sequence>
<protein>
    <submittedName>
        <fullName evidence="10">Uncharacterized protein</fullName>
    </submittedName>
</protein>
<evidence type="ECO:0000256" key="8">
    <source>
        <dbReference type="PIRSR" id="PIRSR602401-1"/>
    </source>
</evidence>
<dbReference type="PROSITE" id="PS00086">
    <property type="entry name" value="CYTOCHROME_P450"/>
    <property type="match status" value="1"/>
</dbReference>
<dbReference type="Gene3D" id="1.10.630.10">
    <property type="entry name" value="Cytochrome P450"/>
    <property type="match status" value="1"/>
</dbReference>
<dbReference type="InterPro" id="IPR036396">
    <property type="entry name" value="Cyt_P450_sf"/>
</dbReference>
<comment type="cofactor">
    <cofactor evidence="1 8">
        <name>heme</name>
        <dbReference type="ChEBI" id="CHEBI:30413"/>
    </cofactor>
</comment>
<dbReference type="InterPro" id="IPR001128">
    <property type="entry name" value="Cyt_P450"/>
</dbReference>
<dbReference type="Proteomes" id="UP000059188">
    <property type="component" value="Unassembled WGS sequence"/>
</dbReference>
<dbReference type="GO" id="GO:0005506">
    <property type="term" value="F:iron ion binding"/>
    <property type="evidence" value="ECO:0007669"/>
    <property type="project" value="InterPro"/>
</dbReference>
<keyword evidence="5 9" id="KW-0560">Oxidoreductase</keyword>
<keyword evidence="3 8" id="KW-0349">Heme</keyword>
<evidence type="ECO:0000313" key="10">
    <source>
        <dbReference type="EMBL" id="CEL59935.1"/>
    </source>
</evidence>
<dbReference type="PRINTS" id="PR00385">
    <property type="entry name" value="P450"/>
</dbReference>
<accession>A0A0B7FQI0</accession>
<dbReference type="GO" id="GO:0004497">
    <property type="term" value="F:monooxygenase activity"/>
    <property type="evidence" value="ECO:0007669"/>
    <property type="project" value="UniProtKB-KW"/>
</dbReference>
<comment type="similarity">
    <text evidence="2 9">Belongs to the cytochrome P450 family.</text>
</comment>